<evidence type="ECO:0000259" key="9">
    <source>
        <dbReference type="PROSITE" id="PS50171"/>
    </source>
</evidence>
<comment type="subcellular location">
    <subcellularLocation>
        <location evidence="1">Nucleus</location>
    </subcellularLocation>
</comment>
<dbReference type="InterPro" id="IPR003604">
    <property type="entry name" value="Matrin/U1-like-C_Znf_C2H2"/>
</dbReference>
<dbReference type="SMART" id="SM00451">
    <property type="entry name" value="ZnF_U1"/>
    <property type="match status" value="1"/>
</dbReference>
<dbReference type="GO" id="GO:0008270">
    <property type="term" value="F:zinc ion binding"/>
    <property type="evidence" value="ECO:0007669"/>
    <property type="project" value="UniProtKB-KW"/>
</dbReference>
<feature type="compositionally biased region" description="Polar residues" evidence="8">
    <location>
        <begin position="69"/>
        <end position="79"/>
    </location>
</feature>
<dbReference type="PANTHER" id="PTHR31148">
    <property type="entry name" value="U1 SMALL NUCLEAR RIBONUCLEOPROTEIN C"/>
    <property type="match status" value="1"/>
</dbReference>
<feature type="compositionally biased region" description="Acidic residues" evidence="8">
    <location>
        <begin position="101"/>
        <end position="110"/>
    </location>
</feature>
<dbReference type="PANTHER" id="PTHR31148:SF1">
    <property type="entry name" value="U1 SMALL NUCLEAR RIBONUCLEOPROTEIN C"/>
    <property type="match status" value="1"/>
</dbReference>
<evidence type="ECO:0000256" key="6">
    <source>
        <dbReference type="ARBA" id="ARBA00023242"/>
    </source>
</evidence>
<sequence>MPKYYCDYCKSYLTHDTLSVRKSHLQGRNHIKLYCDYYELKAKETNLWNPSDVIYDITLDKINTYENSLKSSKHNNSTDVDAMDIDKNNDTNDKSINQNFDENEDDDDDAIFLPPPPSLIGLPNPPPAVYNNTKQYQKAIFNHTHKKSV</sequence>
<evidence type="ECO:0000313" key="10">
    <source>
        <dbReference type="EMBL" id="EER34929.1"/>
    </source>
</evidence>
<evidence type="ECO:0000256" key="2">
    <source>
        <dbReference type="ARBA" id="ARBA00022723"/>
    </source>
</evidence>
<feature type="domain" description="Matrin-type" evidence="9">
    <location>
        <begin position="4"/>
        <end position="36"/>
    </location>
</feature>
<dbReference type="InterPro" id="IPR000690">
    <property type="entry name" value="Matrin/U1-C_Znf_C2H2"/>
</dbReference>
<keyword evidence="11" id="KW-1185">Reference proteome</keyword>
<evidence type="ECO:0000313" key="11">
    <source>
        <dbReference type="Proteomes" id="UP000002037"/>
    </source>
</evidence>
<dbReference type="SUPFAM" id="SSF57667">
    <property type="entry name" value="beta-beta-alpha zinc fingers"/>
    <property type="match status" value="1"/>
</dbReference>
<evidence type="ECO:0000256" key="8">
    <source>
        <dbReference type="SAM" id="MobiDB-lite"/>
    </source>
</evidence>
<dbReference type="InterPro" id="IPR013085">
    <property type="entry name" value="U1-CZ_Znf_C2H2"/>
</dbReference>
<evidence type="ECO:0000256" key="7">
    <source>
        <dbReference type="ARBA" id="ARBA00023274"/>
    </source>
</evidence>
<dbReference type="GO" id="GO:0030627">
    <property type="term" value="F:pre-mRNA 5'-splice site binding"/>
    <property type="evidence" value="ECO:0007669"/>
    <property type="project" value="InterPro"/>
</dbReference>
<dbReference type="GeneID" id="8300454"/>
<dbReference type="InterPro" id="IPR036236">
    <property type="entry name" value="Znf_C2H2_sf"/>
</dbReference>
<feature type="compositionally biased region" description="Basic and acidic residues" evidence="8">
    <location>
        <begin position="84"/>
        <end position="93"/>
    </location>
</feature>
<evidence type="ECO:0000256" key="5">
    <source>
        <dbReference type="ARBA" id="ARBA00022884"/>
    </source>
</evidence>
<dbReference type="GO" id="GO:0000395">
    <property type="term" value="P:mRNA 5'-splice site recognition"/>
    <property type="evidence" value="ECO:0007669"/>
    <property type="project" value="InterPro"/>
</dbReference>
<keyword evidence="7" id="KW-0687">Ribonucleoprotein</keyword>
<dbReference type="EMBL" id="GG692396">
    <property type="protein sequence ID" value="EER34929.1"/>
    <property type="molecule type" value="Genomic_DNA"/>
</dbReference>
<keyword evidence="4" id="KW-0862">Zinc</keyword>
<dbReference type="PROSITE" id="PS50171">
    <property type="entry name" value="ZF_MATRIN"/>
    <property type="match status" value="1"/>
</dbReference>
<organism evidence="10 11">
    <name type="scientific">Candida tropicalis (strain ATCC MYA-3404 / T1)</name>
    <name type="common">Yeast</name>
    <dbReference type="NCBI Taxonomy" id="294747"/>
    <lineage>
        <taxon>Eukaryota</taxon>
        <taxon>Fungi</taxon>
        <taxon>Dikarya</taxon>
        <taxon>Ascomycota</taxon>
        <taxon>Saccharomycotina</taxon>
        <taxon>Pichiomycetes</taxon>
        <taxon>Debaryomycetaceae</taxon>
        <taxon>Candida/Lodderomyces clade</taxon>
        <taxon>Candida</taxon>
    </lineage>
</organism>
<dbReference type="RefSeq" id="XP_002547484.1">
    <property type="nucleotide sequence ID" value="XM_002547438.1"/>
</dbReference>
<feature type="region of interest" description="Disordered" evidence="8">
    <location>
        <begin position="69"/>
        <end position="111"/>
    </location>
</feature>
<dbReference type="VEuPathDB" id="FungiDB:CTRG_01791"/>
<dbReference type="Proteomes" id="UP000002037">
    <property type="component" value="Unassembled WGS sequence"/>
</dbReference>
<dbReference type="OrthoDB" id="76567at2759"/>
<keyword evidence="3" id="KW-0863">Zinc-finger</keyword>
<dbReference type="GO" id="GO:0005685">
    <property type="term" value="C:U1 snRNP"/>
    <property type="evidence" value="ECO:0007669"/>
    <property type="project" value="InterPro"/>
</dbReference>
<protein>
    <recommendedName>
        <fullName evidence="9">Matrin-type domain-containing protein</fullName>
    </recommendedName>
</protein>
<evidence type="ECO:0000256" key="3">
    <source>
        <dbReference type="ARBA" id="ARBA00022771"/>
    </source>
</evidence>
<evidence type="ECO:0000256" key="1">
    <source>
        <dbReference type="ARBA" id="ARBA00004123"/>
    </source>
</evidence>
<dbReference type="AlphaFoldDB" id="C5M7F9"/>
<dbReference type="Pfam" id="PF06220">
    <property type="entry name" value="zf-U1"/>
    <property type="match status" value="1"/>
</dbReference>
<keyword evidence="5" id="KW-0694">RNA-binding</keyword>
<proteinExistence type="predicted"/>
<dbReference type="InterPro" id="IPR017340">
    <property type="entry name" value="U1_snRNP-C"/>
</dbReference>
<dbReference type="eggNOG" id="KOG3454">
    <property type="taxonomic scope" value="Eukaryota"/>
</dbReference>
<reference evidence="10 11" key="1">
    <citation type="journal article" date="2009" name="Nature">
        <title>Evolution of pathogenicity and sexual reproduction in eight Candida genomes.</title>
        <authorList>
            <person name="Butler G."/>
            <person name="Rasmussen M.D."/>
            <person name="Lin M.F."/>
            <person name="Santos M.A."/>
            <person name="Sakthikumar S."/>
            <person name="Munro C.A."/>
            <person name="Rheinbay E."/>
            <person name="Grabherr M."/>
            <person name="Forche A."/>
            <person name="Reedy J.L."/>
            <person name="Agrafioti I."/>
            <person name="Arnaud M.B."/>
            <person name="Bates S."/>
            <person name="Brown A.J."/>
            <person name="Brunke S."/>
            <person name="Costanzo M.C."/>
            <person name="Fitzpatrick D.A."/>
            <person name="de Groot P.W."/>
            <person name="Harris D."/>
            <person name="Hoyer L.L."/>
            <person name="Hube B."/>
            <person name="Klis F.M."/>
            <person name="Kodira C."/>
            <person name="Lennard N."/>
            <person name="Logue M.E."/>
            <person name="Martin R."/>
            <person name="Neiman A.M."/>
            <person name="Nikolaou E."/>
            <person name="Quail M.A."/>
            <person name="Quinn J."/>
            <person name="Santos M.C."/>
            <person name="Schmitzberger F.F."/>
            <person name="Sherlock G."/>
            <person name="Shah P."/>
            <person name="Silverstein K.A."/>
            <person name="Skrzypek M.S."/>
            <person name="Soll D."/>
            <person name="Staggs R."/>
            <person name="Stansfield I."/>
            <person name="Stumpf M.P."/>
            <person name="Sudbery P.E."/>
            <person name="Srikantha T."/>
            <person name="Zeng Q."/>
            <person name="Berman J."/>
            <person name="Berriman M."/>
            <person name="Heitman J."/>
            <person name="Gow N.A."/>
            <person name="Lorenz M.C."/>
            <person name="Birren B.W."/>
            <person name="Kellis M."/>
            <person name="Cuomo C.A."/>
        </authorList>
    </citation>
    <scope>NUCLEOTIDE SEQUENCE [LARGE SCALE GENOMIC DNA]</scope>
    <source>
        <strain evidence="11">ATCC MYA-3404 / T1</strain>
    </source>
</reference>
<dbReference type="HOGENOM" id="CLU_146144_0_0_1"/>
<keyword evidence="6" id="KW-0539">Nucleus</keyword>
<keyword evidence="2" id="KW-0479">Metal-binding</keyword>
<dbReference type="Gene3D" id="3.30.160.60">
    <property type="entry name" value="Classic Zinc Finger"/>
    <property type="match status" value="1"/>
</dbReference>
<accession>C5M7F9</accession>
<name>C5M7F9_CANTT</name>
<dbReference type="KEGG" id="ctp:CTRG_01791"/>
<dbReference type="PIRSF" id="PIRSF037969">
    <property type="entry name" value="U1_snRNP-C"/>
    <property type="match status" value="1"/>
</dbReference>
<evidence type="ECO:0000256" key="4">
    <source>
        <dbReference type="ARBA" id="ARBA00022833"/>
    </source>
</evidence>
<dbReference type="STRING" id="294747.C5M7F9"/>
<gene>
    <name evidence="10" type="ORF">CTRG_01791</name>
</gene>